<name>A0A2H4VQU4_9EURY</name>
<reference evidence="2 3" key="1">
    <citation type="submission" date="2016-10" db="EMBL/GenBank/DDBJ databases">
        <title>Comparative genomics between deep and shallow subseafloor isolates.</title>
        <authorList>
            <person name="Ishii S."/>
            <person name="Miller J.R."/>
            <person name="Sutton G."/>
            <person name="Suzuki S."/>
            <person name="Methe B."/>
            <person name="Inagaki F."/>
            <person name="Imachi H."/>
        </authorList>
    </citation>
    <scope>NUCLEOTIDE SEQUENCE [LARGE SCALE GENOMIC DNA]</scope>
    <source>
        <strain evidence="2 3">A8p</strain>
    </source>
</reference>
<feature type="transmembrane region" description="Helical" evidence="1">
    <location>
        <begin position="291"/>
        <end position="313"/>
    </location>
</feature>
<feature type="transmembrane region" description="Helical" evidence="1">
    <location>
        <begin position="226"/>
        <end position="254"/>
    </location>
</feature>
<dbReference type="Proteomes" id="UP000232631">
    <property type="component" value="Chromosome"/>
</dbReference>
<gene>
    <name evidence="2" type="ORF">BK009_07160</name>
</gene>
<accession>A0A2H4VQU4</accession>
<evidence type="ECO:0000256" key="1">
    <source>
        <dbReference type="SAM" id="Phobius"/>
    </source>
</evidence>
<protein>
    <submittedName>
        <fullName evidence="2">Uncharacterized protein</fullName>
    </submittedName>
</protein>
<keyword evidence="3" id="KW-1185">Reference proteome</keyword>
<organism evidence="2 3">
    <name type="scientific">Methanobacterium subterraneum</name>
    <dbReference type="NCBI Taxonomy" id="59277"/>
    <lineage>
        <taxon>Archaea</taxon>
        <taxon>Methanobacteriati</taxon>
        <taxon>Methanobacteriota</taxon>
        <taxon>Methanomada group</taxon>
        <taxon>Methanobacteria</taxon>
        <taxon>Methanobacteriales</taxon>
        <taxon>Methanobacteriaceae</taxon>
        <taxon>Methanobacterium</taxon>
    </lineage>
</organism>
<feature type="transmembrane region" description="Helical" evidence="1">
    <location>
        <begin position="193"/>
        <end position="214"/>
    </location>
</feature>
<keyword evidence="1" id="KW-1133">Transmembrane helix</keyword>
<keyword evidence="1" id="KW-0472">Membrane</keyword>
<dbReference type="AlphaFoldDB" id="A0A2H4VQU4"/>
<feature type="transmembrane region" description="Helical" evidence="1">
    <location>
        <begin position="260"/>
        <end position="279"/>
    </location>
</feature>
<proteinExistence type="predicted"/>
<dbReference type="EMBL" id="CP017768">
    <property type="protein sequence ID" value="AUB60475.1"/>
    <property type="molecule type" value="Genomic_DNA"/>
</dbReference>
<sequence length="314" mass="34757">MLKIPNINSGLIALIFVLLLVSISMANAHQPRLDIGTSVSIENPIMVDDPEISKAFYGELDGKPVYYQIHSPQPFQLYVNLLVPTSPGQGGELVSAEVTDSSGEMIMFLNGTNSTWTPYFEEFGGDYYLKGPEATLNVPAGTYNIRVFNTQNQGKYSIAIGKIESFPANEAISALFTLPLLKEQFFSKPVSTLFFEFLGIILAMGSLMTLLTLMVKSRKSDELTSITFLVGGILTPLLWIGTIITTLVWAGVIYQNPKNILGLFNSLILMIILILTWRVNSKTRDAGKEKLPFISTFILVILWWIFSLLAITVT</sequence>
<evidence type="ECO:0000313" key="3">
    <source>
        <dbReference type="Proteomes" id="UP000232631"/>
    </source>
</evidence>
<dbReference type="KEGG" id="msub:BK009_07160"/>
<keyword evidence="1" id="KW-0812">Transmembrane</keyword>
<evidence type="ECO:0000313" key="2">
    <source>
        <dbReference type="EMBL" id="AUB60475.1"/>
    </source>
</evidence>